<dbReference type="InterPro" id="IPR036259">
    <property type="entry name" value="MFS_trans_sf"/>
</dbReference>
<reference evidence="3" key="1">
    <citation type="submission" date="2020-06" db="EMBL/GenBank/DDBJ databases">
        <title>Draft genome sequences of strains closely related to Aspergillus parafelis and Aspergillus hiratsukae.</title>
        <authorList>
            <person name="Dos Santos R.A.C."/>
            <person name="Rivero-Menendez O."/>
            <person name="Steenwyk J.L."/>
            <person name="Mead M.E."/>
            <person name="Goldman G.H."/>
            <person name="Alastruey-Izquierdo A."/>
            <person name="Rokas A."/>
        </authorList>
    </citation>
    <scope>NUCLEOTIDE SEQUENCE</scope>
    <source>
        <strain evidence="3">CNM-CM7691</strain>
    </source>
</reference>
<protein>
    <recommendedName>
        <fullName evidence="2">Major facilitator superfamily (MFS) profile domain-containing protein</fullName>
    </recommendedName>
</protein>
<dbReference type="EMBL" id="JACBAG010001733">
    <property type="protein sequence ID" value="KAF7183285.1"/>
    <property type="molecule type" value="Genomic_DNA"/>
</dbReference>
<keyword evidence="4" id="KW-1185">Reference proteome</keyword>
<organism evidence="3 4">
    <name type="scientific">Aspergillus felis</name>
    <dbReference type="NCBI Taxonomy" id="1287682"/>
    <lineage>
        <taxon>Eukaryota</taxon>
        <taxon>Fungi</taxon>
        <taxon>Dikarya</taxon>
        <taxon>Ascomycota</taxon>
        <taxon>Pezizomycotina</taxon>
        <taxon>Eurotiomycetes</taxon>
        <taxon>Eurotiomycetidae</taxon>
        <taxon>Eurotiales</taxon>
        <taxon>Aspergillaceae</taxon>
        <taxon>Aspergillus</taxon>
        <taxon>Aspergillus subgen. Fumigati</taxon>
    </lineage>
</organism>
<evidence type="ECO:0000259" key="2">
    <source>
        <dbReference type="PROSITE" id="PS50850"/>
    </source>
</evidence>
<dbReference type="InterPro" id="IPR020846">
    <property type="entry name" value="MFS_dom"/>
</dbReference>
<feature type="domain" description="Major facilitator superfamily (MFS) profile" evidence="2">
    <location>
        <begin position="1"/>
        <end position="66"/>
    </location>
</feature>
<dbReference type="GO" id="GO:0016020">
    <property type="term" value="C:membrane"/>
    <property type="evidence" value="ECO:0007669"/>
    <property type="project" value="UniProtKB-SubCell"/>
</dbReference>
<evidence type="ECO:0000313" key="3">
    <source>
        <dbReference type="EMBL" id="KAF7183285.1"/>
    </source>
</evidence>
<comment type="subcellular location">
    <subcellularLocation>
        <location evidence="1">Membrane</location>
        <topology evidence="1">Multi-pass membrane protein</topology>
    </subcellularLocation>
</comment>
<dbReference type="AlphaFoldDB" id="A0A8H6R145"/>
<sequence length="66" mass="6970">MIADSADFPENPREHFIIAAQATKQAITTAILELGAWVGTLTNGYLADAIDPRATTILAVAVFIVA</sequence>
<dbReference type="GO" id="GO:0022857">
    <property type="term" value="F:transmembrane transporter activity"/>
    <property type="evidence" value="ECO:0007669"/>
    <property type="project" value="InterPro"/>
</dbReference>
<evidence type="ECO:0000256" key="1">
    <source>
        <dbReference type="ARBA" id="ARBA00004141"/>
    </source>
</evidence>
<proteinExistence type="predicted"/>
<evidence type="ECO:0000313" key="4">
    <source>
        <dbReference type="Proteomes" id="UP000641853"/>
    </source>
</evidence>
<dbReference type="Gene3D" id="1.20.1250.20">
    <property type="entry name" value="MFS general substrate transporter like domains"/>
    <property type="match status" value="1"/>
</dbReference>
<gene>
    <name evidence="3" type="ORF">CNMCM7691_003198</name>
</gene>
<name>A0A8H6R145_9EURO</name>
<dbReference type="PROSITE" id="PS50850">
    <property type="entry name" value="MFS"/>
    <property type="match status" value="1"/>
</dbReference>
<accession>A0A8H6R145</accession>
<dbReference type="Proteomes" id="UP000641853">
    <property type="component" value="Unassembled WGS sequence"/>
</dbReference>
<comment type="caution">
    <text evidence="3">The sequence shown here is derived from an EMBL/GenBank/DDBJ whole genome shotgun (WGS) entry which is preliminary data.</text>
</comment>